<comment type="function">
    <text evidence="7">RNA helicase.</text>
</comment>
<dbReference type="InterPro" id="IPR000629">
    <property type="entry name" value="RNA-helicase_DEAD-box_CS"/>
</dbReference>
<protein>
    <recommendedName>
        <fullName evidence="7">ATP-dependent RNA helicase</fullName>
        <ecNumber evidence="7">3.6.4.13</ecNumber>
    </recommendedName>
</protein>
<dbReference type="Pfam" id="PF00271">
    <property type="entry name" value="Helicase_C"/>
    <property type="match status" value="1"/>
</dbReference>
<organism evidence="11 12">
    <name type="scientific">Steinernema carpocapsae</name>
    <name type="common">Entomopathogenic nematode</name>
    <dbReference type="NCBI Taxonomy" id="34508"/>
    <lineage>
        <taxon>Eukaryota</taxon>
        <taxon>Metazoa</taxon>
        <taxon>Ecdysozoa</taxon>
        <taxon>Nematoda</taxon>
        <taxon>Chromadorea</taxon>
        <taxon>Rhabditida</taxon>
        <taxon>Tylenchina</taxon>
        <taxon>Panagrolaimomorpha</taxon>
        <taxon>Strongyloidoidea</taxon>
        <taxon>Steinernematidae</taxon>
        <taxon>Steinernema</taxon>
    </lineage>
</organism>
<dbReference type="SUPFAM" id="SSF52540">
    <property type="entry name" value="P-loop containing nucleoside triphosphate hydrolases"/>
    <property type="match status" value="1"/>
</dbReference>
<dbReference type="Pfam" id="PF00270">
    <property type="entry name" value="DEAD"/>
    <property type="match status" value="1"/>
</dbReference>
<sequence>MSHTSKPVVADIDPMEVDSDVEGLEDDLDDVVEEEEVVEGQEELEEAVKYKVLGQESFVPTKKIKVTSQWISAATLFAPELTESNLAKIKAITGLHEDLLNVVRQHIPSWFPVQTAVLPTLLRETYRIPVLPPRDIAISAPTGSGKTLCFVLPILNSLKNNVVSRRHLHALIVVPVQGLAQQIEKEFCKYNSGGANVVLLCGSREYSYERRLLFGDKNSKMASVNVIIATPGRLVDHLMDVNDGHSIDLTHLRYLVVDEADRMTQMARLEWLNLVERRANASTQLASIADATILGKNRALQKILVSATLSKDVERLHMWKLRQPRLFRANIKVASEIKRSGEDLDEIEGAVALPSQLIQKVVICKQQMKPLILYDYIRKREDWKKVLVFANQKMASFRLSVLLKSLFSDSSAVEEFSSNLYGSRKRKTINRFIQGRTRVLICSDAVSRGIDLEFVDCVVNYDKPHDERLFIHRAGRTARAGRKGELISLFTKDERMEMRKLLTKANCWRDVEECKACDNDLEELKDDYRKALGELKKAQTRC</sequence>
<dbReference type="AlphaFoldDB" id="A0A4U5NYP3"/>
<evidence type="ECO:0000256" key="5">
    <source>
        <dbReference type="ARBA" id="ARBA00022884"/>
    </source>
</evidence>
<dbReference type="OrthoDB" id="198787at2759"/>
<keyword evidence="4 6" id="KW-0067">ATP-binding</keyword>
<evidence type="ECO:0000256" key="2">
    <source>
        <dbReference type="ARBA" id="ARBA00022801"/>
    </source>
</evidence>
<evidence type="ECO:0000256" key="3">
    <source>
        <dbReference type="ARBA" id="ARBA00022806"/>
    </source>
</evidence>
<dbReference type="Gene3D" id="3.40.50.300">
    <property type="entry name" value="P-loop containing nucleotide triphosphate hydrolases"/>
    <property type="match status" value="2"/>
</dbReference>
<dbReference type="PROSITE" id="PS51192">
    <property type="entry name" value="HELICASE_ATP_BIND_1"/>
    <property type="match status" value="1"/>
</dbReference>
<dbReference type="SMART" id="SM00490">
    <property type="entry name" value="HELICc"/>
    <property type="match status" value="1"/>
</dbReference>
<name>A0A4U5NYP3_STECR</name>
<evidence type="ECO:0000259" key="10">
    <source>
        <dbReference type="PROSITE" id="PS51194"/>
    </source>
</evidence>
<comment type="similarity">
    <text evidence="6">Belongs to the DEAD box helicase family.</text>
</comment>
<feature type="domain" description="Helicase ATP-binding" evidence="9">
    <location>
        <begin position="127"/>
        <end position="327"/>
    </location>
</feature>
<keyword evidence="12" id="KW-1185">Reference proteome</keyword>
<reference evidence="11 12" key="1">
    <citation type="journal article" date="2015" name="Genome Biol.">
        <title>Comparative genomics of Steinernema reveals deeply conserved gene regulatory networks.</title>
        <authorList>
            <person name="Dillman A.R."/>
            <person name="Macchietto M."/>
            <person name="Porter C.F."/>
            <person name="Rogers A."/>
            <person name="Williams B."/>
            <person name="Antoshechkin I."/>
            <person name="Lee M.M."/>
            <person name="Goodwin Z."/>
            <person name="Lu X."/>
            <person name="Lewis E.E."/>
            <person name="Goodrich-Blair H."/>
            <person name="Stock S.P."/>
            <person name="Adams B.J."/>
            <person name="Sternberg P.W."/>
            <person name="Mortazavi A."/>
        </authorList>
    </citation>
    <scope>NUCLEOTIDE SEQUENCE [LARGE SCALE GENOMIC DNA]</scope>
    <source>
        <strain evidence="11 12">ALL</strain>
    </source>
</reference>
<evidence type="ECO:0000313" key="12">
    <source>
        <dbReference type="Proteomes" id="UP000298663"/>
    </source>
</evidence>
<evidence type="ECO:0000256" key="1">
    <source>
        <dbReference type="ARBA" id="ARBA00022741"/>
    </source>
</evidence>
<dbReference type="EMBL" id="AZBU02000003">
    <property type="protein sequence ID" value="TKR88530.1"/>
    <property type="molecule type" value="Genomic_DNA"/>
</dbReference>
<comment type="catalytic activity">
    <reaction evidence="7">
        <text>ATP + H2O = ADP + phosphate + H(+)</text>
        <dbReference type="Rhea" id="RHEA:13065"/>
        <dbReference type="ChEBI" id="CHEBI:15377"/>
        <dbReference type="ChEBI" id="CHEBI:15378"/>
        <dbReference type="ChEBI" id="CHEBI:30616"/>
        <dbReference type="ChEBI" id="CHEBI:43474"/>
        <dbReference type="ChEBI" id="CHEBI:456216"/>
        <dbReference type="EC" id="3.6.4.13"/>
    </reaction>
</comment>
<proteinExistence type="inferred from homology"/>
<dbReference type="GO" id="GO:0005524">
    <property type="term" value="F:ATP binding"/>
    <property type="evidence" value="ECO:0007669"/>
    <property type="project" value="UniProtKB-UniRule"/>
</dbReference>
<dbReference type="STRING" id="34508.A0A4U5NYP3"/>
<dbReference type="CDD" id="cd18787">
    <property type="entry name" value="SF2_C_DEAD"/>
    <property type="match status" value="1"/>
</dbReference>
<dbReference type="InterPro" id="IPR001650">
    <property type="entry name" value="Helicase_C-like"/>
</dbReference>
<comment type="domain">
    <text evidence="7">The Q motif is unique to and characteristic of the DEAD box family of RNA helicases and controls ATP binding and hydrolysis.</text>
</comment>
<reference evidence="11 12" key="2">
    <citation type="journal article" date="2019" name="G3 (Bethesda)">
        <title>Hybrid Assembly of the Genome of the Entomopathogenic Nematode Steinernema carpocapsae Identifies the X-Chromosome.</title>
        <authorList>
            <person name="Serra L."/>
            <person name="Macchietto M."/>
            <person name="Macias-Munoz A."/>
            <person name="McGill C.J."/>
            <person name="Rodriguez I.M."/>
            <person name="Rodriguez B."/>
            <person name="Murad R."/>
            <person name="Mortazavi A."/>
        </authorList>
    </citation>
    <scope>NUCLEOTIDE SEQUENCE [LARGE SCALE GENOMIC DNA]</scope>
    <source>
        <strain evidence="11 12">ALL</strain>
    </source>
</reference>
<dbReference type="SMART" id="SM00487">
    <property type="entry name" value="DEXDc"/>
    <property type="match status" value="1"/>
</dbReference>
<dbReference type="GO" id="GO:0003723">
    <property type="term" value="F:RNA binding"/>
    <property type="evidence" value="ECO:0007669"/>
    <property type="project" value="UniProtKB-UniRule"/>
</dbReference>
<feature type="coiled-coil region" evidence="8">
    <location>
        <begin position="514"/>
        <end position="541"/>
    </location>
</feature>
<feature type="domain" description="Helicase C-terminal" evidence="10">
    <location>
        <begin position="356"/>
        <end position="522"/>
    </location>
</feature>
<comment type="caution">
    <text evidence="11">The sequence shown here is derived from an EMBL/GenBank/DDBJ whole genome shotgun (WGS) entry which is preliminary data.</text>
</comment>
<evidence type="ECO:0000313" key="11">
    <source>
        <dbReference type="EMBL" id="TKR88530.1"/>
    </source>
</evidence>
<keyword evidence="8" id="KW-0175">Coiled coil</keyword>
<evidence type="ECO:0000256" key="6">
    <source>
        <dbReference type="RuleBase" id="RU000492"/>
    </source>
</evidence>
<dbReference type="PROSITE" id="PS00039">
    <property type="entry name" value="DEAD_ATP_HELICASE"/>
    <property type="match status" value="1"/>
</dbReference>
<dbReference type="PROSITE" id="PS51194">
    <property type="entry name" value="HELICASE_CTER"/>
    <property type="match status" value="1"/>
</dbReference>
<dbReference type="GO" id="GO:0016787">
    <property type="term" value="F:hydrolase activity"/>
    <property type="evidence" value="ECO:0007669"/>
    <property type="project" value="UniProtKB-KW"/>
</dbReference>
<keyword evidence="2 6" id="KW-0378">Hydrolase</keyword>
<dbReference type="CDD" id="cd17956">
    <property type="entry name" value="DEADc_DDX51"/>
    <property type="match status" value="1"/>
</dbReference>
<keyword evidence="1 6" id="KW-0547">Nucleotide-binding</keyword>
<dbReference type="InterPro" id="IPR014001">
    <property type="entry name" value="Helicase_ATP-bd"/>
</dbReference>
<dbReference type="InterPro" id="IPR011545">
    <property type="entry name" value="DEAD/DEAH_box_helicase_dom"/>
</dbReference>
<gene>
    <name evidence="11" type="ORF">L596_012758</name>
</gene>
<dbReference type="GO" id="GO:0003724">
    <property type="term" value="F:RNA helicase activity"/>
    <property type="evidence" value="ECO:0007669"/>
    <property type="project" value="UniProtKB-EC"/>
</dbReference>
<evidence type="ECO:0000256" key="8">
    <source>
        <dbReference type="SAM" id="Coils"/>
    </source>
</evidence>
<dbReference type="PANTHER" id="PTHR24031">
    <property type="entry name" value="RNA HELICASE"/>
    <property type="match status" value="1"/>
</dbReference>
<dbReference type="EC" id="3.6.4.13" evidence="7"/>
<dbReference type="Proteomes" id="UP000298663">
    <property type="component" value="Unassembled WGS sequence"/>
</dbReference>
<keyword evidence="5 7" id="KW-0694">RNA-binding</keyword>
<evidence type="ECO:0000256" key="4">
    <source>
        <dbReference type="ARBA" id="ARBA00022840"/>
    </source>
</evidence>
<evidence type="ECO:0000256" key="7">
    <source>
        <dbReference type="RuleBase" id="RU365068"/>
    </source>
</evidence>
<keyword evidence="3 6" id="KW-0347">Helicase</keyword>
<accession>A0A4U5NYP3</accession>
<evidence type="ECO:0000259" key="9">
    <source>
        <dbReference type="PROSITE" id="PS51192"/>
    </source>
</evidence>
<dbReference type="InterPro" id="IPR027417">
    <property type="entry name" value="P-loop_NTPase"/>
</dbReference>
<dbReference type="GO" id="GO:0043186">
    <property type="term" value="C:P granule"/>
    <property type="evidence" value="ECO:0007669"/>
    <property type="project" value="UniProtKB-ARBA"/>
</dbReference>